<keyword evidence="1" id="KW-1133">Transmembrane helix</keyword>
<reference evidence="3" key="1">
    <citation type="submission" date="2016-06" db="EMBL/GenBank/DDBJ databases">
        <authorList>
            <person name="Varghese N."/>
            <person name="Submissions Spin"/>
        </authorList>
    </citation>
    <scope>NUCLEOTIDE SEQUENCE [LARGE SCALE GENOMIC DNA]</scope>
    <source>
        <strain evidence="3">DSM 43817</strain>
    </source>
</reference>
<evidence type="ECO:0000256" key="1">
    <source>
        <dbReference type="SAM" id="Phobius"/>
    </source>
</evidence>
<accession>A0A1C6SR60</accession>
<keyword evidence="1" id="KW-0472">Membrane</keyword>
<gene>
    <name evidence="2" type="ORF">GA0074692_3224</name>
</gene>
<evidence type="ECO:0000313" key="3">
    <source>
        <dbReference type="Proteomes" id="UP000198959"/>
    </source>
</evidence>
<keyword evidence="3" id="KW-1185">Reference proteome</keyword>
<name>A0A1C6SR60_9ACTN</name>
<protein>
    <submittedName>
        <fullName evidence="2">Uncharacterized protein</fullName>
    </submittedName>
</protein>
<organism evidence="2 3">
    <name type="scientific">Micromonospora pallida</name>
    <dbReference type="NCBI Taxonomy" id="145854"/>
    <lineage>
        <taxon>Bacteria</taxon>
        <taxon>Bacillati</taxon>
        <taxon>Actinomycetota</taxon>
        <taxon>Actinomycetes</taxon>
        <taxon>Micromonosporales</taxon>
        <taxon>Micromonosporaceae</taxon>
        <taxon>Micromonospora</taxon>
    </lineage>
</organism>
<evidence type="ECO:0000313" key="2">
    <source>
        <dbReference type="EMBL" id="SCL32016.1"/>
    </source>
</evidence>
<keyword evidence="1" id="KW-0812">Transmembrane</keyword>
<dbReference type="Proteomes" id="UP000198959">
    <property type="component" value="Unassembled WGS sequence"/>
</dbReference>
<sequence length="309" mass="33733">MLATRSTAQVITIWVTSGVLTFAATFAFRAKQSEQPNTAEGSLASLDPHASVDVTSTAHGTSRMITTSLMAPERIAKKIPPQDMQNCQQYSTWAQQNGALPAGGNPVHSLSIKAKREVLVEVQDLIAIQVAPINLATKEENWVALHCHDTVSNSPTPPSSADGAPNIESDFSEIELMPPSAQADEDFLASNGEFLGLGGRLHSLEAGEQLNAVFDFDSFMAYKWEEMGYLEQPFSYYLTIGLVVDGVPKIRTIKNGDLLYACCGEMGIRGFEPAQYKWTLPARTLTYCKELRWTTHEPPLPTCGPRAPD</sequence>
<proteinExistence type="predicted"/>
<dbReference type="AlphaFoldDB" id="A0A1C6SR60"/>
<feature type="transmembrane region" description="Helical" evidence="1">
    <location>
        <begin position="6"/>
        <end position="28"/>
    </location>
</feature>
<dbReference type="EMBL" id="FMHW01000002">
    <property type="protein sequence ID" value="SCL32016.1"/>
    <property type="molecule type" value="Genomic_DNA"/>
</dbReference>